<keyword evidence="3" id="KW-0677">Repeat</keyword>
<dbReference type="EMBL" id="WHWC01000016">
    <property type="protein sequence ID" value="KAG8367021.1"/>
    <property type="molecule type" value="Genomic_DNA"/>
</dbReference>
<dbReference type="Gene3D" id="3.40.50.300">
    <property type="entry name" value="P-loop containing nucleotide triphosphate hydrolases"/>
    <property type="match status" value="1"/>
</dbReference>
<gene>
    <name evidence="11" type="ORF">BUALT_Bualt16G0029100</name>
</gene>
<dbReference type="PANTHER" id="PTHR36766">
    <property type="entry name" value="PLANT BROAD-SPECTRUM MILDEW RESISTANCE PROTEIN RPW8"/>
    <property type="match status" value="1"/>
</dbReference>
<dbReference type="AlphaFoldDB" id="A0AAV6WGB9"/>
<evidence type="ECO:0000256" key="3">
    <source>
        <dbReference type="ARBA" id="ARBA00022737"/>
    </source>
</evidence>
<evidence type="ECO:0000256" key="2">
    <source>
        <dbReference type="ARBA" id="ARBA00022614"/>
    </source>
</evidence>
<dbReference type="PRINTS" id="PR00364">
    <property type="entry name" value="DISEASERSIST"/>
</dbReference>
<dbReference type="InterPro" id="IPR036388">
    <property type="entry name" value="WH-like_DNA-bd_sf"/>
</dbReference>
<dbReference type="GO" id="GO:0005524">
    <property type="term" value="F:ATP binding"/>
    <property type="evidence" value="ECO:0007669"/>
    <property type="project" value="UniProtKB-KW"/>
</dbReference>
<name>A0AAV6WGB9_9LAMI</name>
<dbReference type="Pfam" id="PF18052">
    <property type="entry name" value="Rx_N"/>
    <property type="match status" value="1"/>
</dbReference>
<dbReference type="Pfam" id="PF25019">
    <property type="entry name" value="LRR_R13L1-DRL21"/>
    <property type="match status" value="1"/>
</dbReference>
<evidence type="ECO:0000256" key="4">
    <source>
        <dbReference type="ARBA" id="ARBA00022741"/>
    </source>
</evidence>
<evidence type="ECO:0000256" key="1">
    <source>
        <dbReference type="ARBA" id="ARBA00008894"/>
    </source>
</evidence>
<dbReference type="Pfam" id="PF00931">
    <property type="entry name" value="NB-ARC"/>
    <property type="match status" value="1"/>
</dbReference>
<protein>
    <submittedName>
        <fullName evidence="11">Uncharacterized protein</fullName>
    </submittedName>
</protein>
<dbReference type="Pfam" id="PF23559">
    <property type="entry name" value="WHD_DRP"/>
    <property type="match status" value="1"/>
</dbReference>
<comment type="caution">
    <text evidence="11">The sequence shown here is derived from an EMBL/GenBank/DDBJ whole genome shotgun (WGS) entry which is preliminary data.</text>
</comment>
<evidence type="ECO:0000259" key="9">
    <source>
        <dbReference type="Pfam" id="PF23559"/>
    </source>
</evidence>
<evidence type="ECO:0000313" key="11">
    <source>
        <dbReference type="EMBL" id="KAG8367021.1"/>
    </source>
</evidence>
<dbReference type="Gene3D" id="1.10.8.430">
    <property type="entry name" value="Helical domain of apoptotic protease-activating factors"/>
    <property type="match status" value="1"/>
</dbReference>
<keyword evidence="12" id="KW-1185">Reference proteome</keyword>
<feature type="domain" description="Disease resistance N-terminal" evidence="8">
    <location>
        <begin position="5"/>
        <end position="91"/>
    </location>
</feature>
<dbReference type="FunFam" id="1.10.10.10:FF:000322">
    <property type="entry name" value="Probable disease resistance protein At1g63360"/>
    <property type="match status" value="1"/>
</dbReference>
<dbReference type="InterPro" id="IPR058922">
    <property type="entry name" value="WHD_DRP"/>
</dbReference>
<evidence type="ECO:0000256" key="6">
    <source>
        <dbReference type="ARBA" id="ARBA00022840"/>
    </source>
</evidence>
<organism evidence="11 12">
    <name type="scientific">Buddleja alternifolia</name>
    <dbReference type="NCBI Taxonomy" id="168488"/>
    <lineage>
        <taxon>Eukaryota</taxon>
        <taxon>Viridiplantae</taxon>
        <taxon>Streptophyta</taxon>
        <taxon>Embryophyta</taxon>
        <taxon>Tracheophyta</taxon>
        <taxon>Spermatophyta</taxon>
        <taxon>Magnoliopsida</taxon>
        <taxon>eudicotyledons</taxon>
        <taxon>Gunneridae</taxon>
        <taxon>Pentapetalae</taxon>
        <taxon>asterids</taxon>
        <taxon>lamiids</taxon>
        <taxon>Lamiales</taxon>
        <taxon>Scrophulariaceae</taxon>
        <taxon>Buddlejeae</taxon>
        <taxon>Buddleja</taxon>
    </lineage>
</organism>
<dbReference type="InterPro" id="IPR056789">
    <property type="entry name" value="LRR_R13L1-DRL21"/>
</dbReference>
<dbReference type="GO" id="GO:0051707">
    <property type="term" value="P:response to other organism"/>
    <property type="evidence" value="ECO:0007669"/>
    <property type="project" value="UniProtKB-ARBA"/>
</dbReference>
<dbReference type="GO" id="GO:0006952">
    <property type="term" value="P:defense response"/>
    <property type="evidence" value="ECO:0007669"/>
    <property type="project" value="UniProtKB-KW"/>
</dbReference>
<evidence type="ECO:0000256" key="5">
    <source>
        <dbReference type="ARBA" id="ARBA00022821"/>
    </source>
</evidence>
<dbReference type="CDD" id="cd14798">
    <property type="entry name" value="RX-CC_like"/>
    <property type="match status" value="1"/>
</dbReference>
<evidence type="ECO:0000259" key="8">
    <source>
        <dbReference type="Pfam" id="PF18052"/>
    </source>
</evidence>
<evidence type="ECO:0000259" key="7">
    <source>
        <dbReference type="Pfam" id="PF00931"/>
    </source>
</evidence>
<dbReference type="Proteomes" id="UP000826271">
    <property type="component" value="Unassembled WGS sequence"/>
</dbReference>
<reference evidence="11" key="1">
    <citation type="submission" date="2019-10" db="EMBL/GenBank/DDBJ databases">
        <authorList>
            <person name="Zhang R."/>
            <person name="Pan Y."/>
            <person name="Wang J."/>
            <person name="Ma R."/>
            <person name="Yu S."/>
        </authorList>
    </citation>
    <scope>NUCLEOTIDE SEQUENCE</scope>
    <source>
        <strain evidence="11">LA-IB0</strain>
        <tissue evidence="11">Leaf</tissue>
    </source>
</reference>
<dbReference type="InterPro" id="IPR038005">
    <property type="entry name" value="RX-like_CC"/>
</dbReference>
<proteinExistence type="inferred from homology"/>
<dbReference type="InterPro" id="IPR041118">
    <property type="entry name" value="Rx_N"/>
</dbReference>
<feature type="domain" description="Disease resistance protein winged helix" evidence="9">
    <location>
        <begin position="438"/>
        <end position="508"/>
    </location>
</feature>
<comment type="similarity">
    <text evidence="1">Belongs to the disease resistance NB-LRR family.</text>
</comment>
<evidence type="ECO:0000313" key="12">
    <source>
        <dbReference type="Proteomes" id="UP000826271"/>
    </source>
</evidence>
<accession>A0AAV6WGB9</accession>
<dbReference type="SUPFAM" id="SSF52058">
    <property type="entry name" value="L domain-like"/>
    <property type="match status" value="1"/>
</dbReference>
<dbReference type="InterPro" id="IPR027417">
    <property type="entry name" value="P-loop_NTPase"/>
</dbReference>
<dbReference type="Gene3D" id="1.20.5.4130">
    <property type="match status" value="1"/>
</dbReference>
<keyword evidence="2" id="KW-0433">Leucine-rich repeat</keyword>
<dbReference type="InterPro" id="IPR042197">
    <property type="entry name" value="Apaf_helical"/>
</dbReference>
<feature type="domain" description="R13L1/DRL21-like LRR repeat region" evidence="10">
    <location>
        <begin position="598"/>
        <end position="712"/>
    </location>
</feature>
<dbReference type="InterPro" id="IPR032675">
    <property type="entry name" value="LRR_dom_sf"/>
</dbReference>
<dbReference type="GO" id="GO:0043531">
    <property type="term" value="F:ADP binding"/>
    <property type="evidence" value="ECO:0007669"/>
    <property type="project" value="InterPro"/>
</dbReference>
<sequence>MADAIVSIVLERLAEAIQTQIQNEVDLVRGVKKELIYLSSELNTIRNVLDDAEKRGYKEKTVHHWLNKLENASYDIDDVVDAWNFSNLKLQIEGSDNFVVPKRKVCSCIPCSCLCFNKVTTRYDIAKKIKGQKGRLDMIVKEKDRYNFIVGWPTDDRRESDRVRSTSSIDESKIHGRQADKDILVSKLMREDDGGEGLGPRVVSIVGVGGIGKTTLAQLVYNNDRVKDCFKLRIWVCVSDVFDEVRIAKGIVEIVNKSSPTLDELESLLKCVKDTISGEKFLLVLDDVWNEDFTKWEPLKNSLKCGCPGSTILVTTRSERVARMMGTTTEFHRLGLLSNTNCWLLMRRIAFSGRSDEACKELQDIGRNIANKCEGLPLAAKFLGSLLLFKDTVEEWQNVLDNEIWQLEEAEVELFPHLFLSYNELSPTMKRCFTFCSIFPKDYEIDVEKLIKLWMALGYLGSTQSVGDLELKGKEYFDILKMRSFFQNFTEYGDKASCKMHDIVHDLARSLMKTKSHDLEDSDGKVEARTNSLSQACDPSLISQIKRLPQGIHRLVNLRHLPNDHTQFLHQIPKGFDQLIEIRTLRLFHAERGWSKLGYLKRLDKLGGSLELIICLHDAEDVLEAQKAELRNKIHIQFLKIWFINEMGRTNEDDTVRNEAMEALQTPPNLHRLTILDYQGTKFPRNSSGGVIGFPKLKKLSFWNCPMWKEWEDIITEEEDNTYMIMPCLKELKIDDCSGLTSLPHSLLRKASSLEYLTIQDCFHLSELYEDKNGSGWRSLSHIPHLKVDYLQRREI</sequence>
<dbReference type="Gene3D" id="3.80.10.10">
    <property type="entry name" value="Ribonuclease Inhibitor"/>
    <property type="match status" value="1"/>
</dbReference>
<dbReference type="PANTHER" id="PTHR36766:SF45">
    <property type="entry name" value="NB-ARC DOMAIN-CONTAINING PROTEIN"/>
    <property type="match status" value="1"/>
</dbReference>
<dbReference type="SUPFAM" id="SSF52540">
    <property type="entry name" value="P-loop containing nucleoside triphosphate hydrolases"/>
    <property type="match status" value="1"/>
</dbReference>
<keyword evidence="4" id="KW-0547">Nucleotide-binding</keyword>
<keyword evidence="5" id="KW-0611">Plant defense</keyword>
<feature type="domain" description="NB-ARC" evidence="7">
    <location>
        <begin position="179"/>
        <end position="354"/>
    </location>
</feature>
<evidence type="ECO:0000259" key="10">
    <source>
        <dbReference type="Pfam" id="PF25019"/>
    </source>
</evidence>
<dbReference type="InterPro" id="IPR002182">
    <property type="entry name" value="NB-ARC"/>
</dbReference>
<dbReference type="Gene3D" id="1.10.10.10">
    <property type="entry name" value="Winged helix-like DNA-binding domain superfamily/Winged helix DNA-binding domain"/>
    <property type="match status" value="1"/>
</dbReference>
<keyword evidence="6" id="KW-0067">ATP-binding</keyword>